<dbReference type="GO" id="GO:0003677">
    <property type="term" value="F:DNA binding"/>
    <property type="evidence" value="ECO:0007669"/>
    <property type="project" value="InterPro"/>
</dbReference>
<proteinExistence type="predicted"/>
<dbReference type="EMBL" id="AHNR02000068">
    <property type="protein sequence ID" value="EKR53032.1"/>
    <property type="molecule type" value="Genomic_DNA"/>
</dbReference>
<dbReference type="AlphaFoldDB" id="A0A0E2CZ34"/>
<comment type="caution">
    <text evidence="4">The sequence shown here is derived from an EMBL/GenBank/DDBJ whole genome shotgun (WGS) entry which is preliminary data.</text>
</comment>
<evidence type="ECO:0000259" key="2">
    <source>
        <dbReference type="Pfam" id="PF01548"/>
    </source>
</evidence>
<sequence>MATQQSRPRRKLNISLFTNRSMGVLVLSPDFVKSFRLFHFRRKEMESQEVKYVGVDCGKKSIEVVRINSENSLERRQFSTTESGINNLLQWLTLNDIVGLEAGSQSFRIAKSILNKGVQVIVLNPGNLATIYQSLKKTDKEDSLKIARLIQRFPIEELPVVPIPNDEEEDNRRLCTEQENWTRQLTQSKNRLHSLFTQAGLTHITKKHLRTKANREISVALLPSRYQKEAERILKVLDLVEQNLKLIEKEIQEALKKNKAYVQTIMSMPGIGMITSLAIMSYMGDCKRFSSAKQAAYYAGLVPRVDISGDTVRYGRIINRGCHSIRRVIVQAAWSLVRCQHGGKVKEFYQRLYLKKGAKKSIIATSRKMIEVLYVMIRTGKLFDSMPENILNRKLTQYGLM</sequence>
<dbReference type="NCBIfam" id="NF033542">
    <property type="entry name" value="transpos_IS110"/>
    <property type="match status" value="1"/>
</dbReference>
<feature type="domain" description="Transposase IS110-like N-terminal" evidence="2">
    <location>
        <begin position="53"/>
        <end position="198"/>
    </location>
</feature>
<dbReference type="InterPro" id="IPR002525">
    <property type="entry name" value="Transp_IS110-like_N"/>
</dbReference>
<keyword evidence="1" id="KW-0175">Coiled coil</keyword>
<organism evidence="4 5">
    <name type="scientific">Leptospira interrogans str. UI 12758</name>
    <dbReference type="NCBI Taxonomy" id="1049938"/>
    <lineage>
        <taxon>Bacteria</taxon>
        <taxon>Pseudomonadati</taxon>
        <taxon>Spirochaetota</taxon>
        <taxon>Spirochaetia</taxon>
        <taxon>Leptospirales</taxon>
        <taxon>Leptospiraceae</taxon>
        <taxon>Leptospira</taxon>
    </lineage>
</organism>
<evidence type="ECO:0000313" key="4">
    <source>
        <dbReference type="EMBL" id="EKR53032.1"/>
    </source>
</evidence>
<dbReference type="GO" id="GO:0006313">
    <property type="term" value="P:DNA transposition"/>
    <property type="evidence" value="ECO:0007669"/>
    <property type="project" value="InterPro"/>
</dbReference>
<dbReference type="PANTHER" id="PTHR33055:SF3">
    <property type="entry name" value="PUTATIVE TRANSPOSASE FOR IS117-RELATED"/>
    <property type="match status" value="1"/>
</dbReference>
<dbReference type="InterPro" id="IPR047650">
    <property type="entry name" value="Transpos_IS110"/>
</dbReference>
<dbReference type="Pfam" id="PF01548">
    <property type="entry name" value="DEDD_Tnp_IS110"/>
    <property type="match status" value="1"/>
</dbReference>
<feature type="coiled-coil region" evidence="1">
    <location>
        <begin position="230"/>
        <end position="264"/>
    </location>
</feature>
<evidence type="ECO:0000259" key="3">
    <source>
        <dbReference type="Pfam" id="PF02371"/>
    </source>
</evidence>
<accession>A0A0E2CZ34</accession>
<protein>
    <submittedName>
        <fullName evidence="4">Transposase, IS116/IS110/IS902 family</fullName>
    </submittedName>
</protein>
<feature type="domain" description="Transposase IS116/IS110/IS902 C-terminal" evidence="3">
    <location>
        <begin position="263"/>
        <end position="350"/>
    </location>
</feature>
<dbReference type="PANTHER" id="PTHR33055">
    <property type="entry name" value="TRANSPOSASE FOR INSERTION SEQUENCE ELEMENT IS1111A"/>
    <property type="match status" value="1"/>
</dbReference>
<evidence type="ECO:0000256" key="1">
    <source>
        <dbReference type="SAM" id="Coils"/>
    </source>
</evidence>
<evidence type="ECO:0000313" key="5">
    <source>
        <dbReference type="Proteomes" id="UP000001340"/>
    </source>
</evidence>
<name>A0A0E2CZ34_LEPIR</name>
<dbReference type="Proteomes" id="UP000001340">
    <property type="component" value="Unassembled WGS sequence"/>
</dbReference>
<reference evidence="4 5" key="1">
    <citation type="submission" date="2012-10" db="EMBL/GenBank/DDBJ databases">
        <authorList>
            <person name="Harkins D.M."/>
            <person name="Durkin A.S."/>
            <person name="Brinkac L.M."/>
            <person name="Haft D.H."/>
            <person name="Selengut J.D."/>
            <person name="Sanka R."/>
            <person name="DePew J."/>
            <person name="Purushe J."/>
            <person name="Chanthongthip A."/>
            <person name="Lattana O."/>
            <person name="Phetsouvanh R."/>
            <person name="Newton P.N."/>
            <person name="Vinetz J.M."/>
            <person name="Sutton G.G."/>
            <person name="Nierman W.C."/>
            <person name="Fouts D.E."/>
        </authorList>
    </citation>
    <scope>NUCLEOTIDE SEQUENCE [LARGE SCALE GENOMIC DNA]</scope>
    <source>
        <strain evidence="4 5">UI 12758</strain>
    </source>
</reference>
<dbReference type="GO" id="GO:0004803">
    <property type="term" value="F:transposase activity"/>
    <property type="evidence" value="ECO:0007669"/>
    <property type="project" value="InterPro"/>
</dbReference>
<gene>
    <name evidence="4" type="ORF">LEP1GSC105_1589</name>
</gene>
<dbReference type="Pfam" id="PF02371">
    <property type="entry name" value="Transposase_20"/>
    <property type="match status" value="1"/>
</dbReference>
<dbReference type="InterPro" id="IPR003346">
    <property type="entry name" value="Transposase_20"/>
</dbReference>